<feature type="non-terminal residue" evidence="10">
    <location>
        <position position="1305"/>
    </location>
</feature>
<feature type="region of interest" description="Disordered" evidence="8">
    <location>
        <begin position="812"/>
        <end position="854"/>
    </location>
</feature>
<feature type="region of interest" description="Disordered" evidence="8">
    <location>
        <begin position="1"/>
        <end position="20"/>
    </location>
</feature>
<evidence type="ECO:0000256" key="3">
    <source>
        <dbReference type="ARBA" id="ARBA00022490"/>
    </source>
</evidence>
<keyword evidence="6" id="KW-0206">Cytoskeleton</keyword>
<evidence type="ECO:0000256" key="4">
    <source>
        <dbReference type="ARBA" id="ARBA00022553"/>
    </source>
</evidence>
<keyword evidence="5 7" id="KW-0175">Coiled coil</keyword>
<name>A0AAE1EYK5_PETCI</name>
<evidence type="ECO:0000313" key="11">
    <source>
        <dbReference type="Proteomes" id="UP001286313"/>
    </source>
</evidence>
<dbReference type="Pfam" id="PF05010">
    <property type="entry name" value="TACC_C"/>
    <property type="match status" value="1"/>
</dbReference>
<feature type="compositionally biased region" description="Basic and acidic residues" evidence="8">
    <location>
        <begin position="649"/>
        <end position="674"/>
    </location>
</feature>
<sequence length="1305" mass="147225">ITKMAENVEPRLQGSSNMSVAQDLPSKAVLSNNSFSRIRSPLKDIANSPSETNVTLKNTKISTNPLGFEAIKQLDEEEGWRDRAEVVTHLDHVAYQTFAKEVIEEVVNKAVTFRRTDDGLNKPLDRDTAKDQGVTEPTHGGSDDAQEWKKKCLYKEINPETDNLAPEDTNNLSDGLLLQETSQTNVPGIESLTDELADEVINSANPSSSEVENKHSTTQQENLVSKEPEQDENNTTMQEEFFDSVEDVEEMPVPSKGYNLDFLKALDENNIDPFKTKSSVMNSPDRKEIENDIGNEMVIEAVVKTNSSHLVQEPECTNNKESDTIKTTEVVVVIPGEKEEMLVKDDVEIMKKTPQKEIKQKAEDSTPEDTKDDVPAAKDYNLDILSKLDDPDFDPFKTKTTVTNSPDHKDKVEVKSEDDKTMLQERDSLKAEGLSPLPKPEVILQLPTEAIPSPKPSLMLKLDDTFTTNEAEKSFGLSLQEGLHKDDSGVGSWTERTITEDADDSTCPPRSEVEVCKLSITQPGDIASEKLVQYVNKEKTFDTPEEFFDSMEDVEEMPVPSKGYNLDFLEALDESAIEPFKTKSSVMNSPDRKETGNMGNETVIEAVVQTDSSQLIAQEPECTYNKKSDTVMTTEVAVVNVSDKKETLVKDDTETLNTDMKKTPQNEIKQRAEDSTPEDTKEDEVPAAKGYSLDFLSKLDDPFKITSTVANSPDHKDKARENSEVHKTVFKDGDSLNDIDSLADRTLTEVDSATPPESKGVKQHLAKQLGDLPSEEPVQVVREEKTSDALESISVSSKGYNFDHLDEIDIDPFKTKSTVMNSPDKKEYYNKSEKKKDADIPSAQSQVGEKEQCLGIYKEPNKIKTEEDSAGISNDKTIHSVRENEKLETCEENNVEIMDPPQADVFSPFSKPKACSPIVHDVFSPVSMTSRVQPQDDEFKTATEFFSNMEDIEFLSQHGTEGDKVNLARNSLYVKFDPLVGGRPSMAPYIAQQVIRRVRDEDGPTGKEGGLMSFSPSPKKRMAPDQTTNEITCNLFASILEDTVFYGDHNDTSIASGNNTTVIQQPIIGEKMVPEKEMISELKKMELIMQDKLLRKSREYEEILNPLQLELQENYVVRVSLEEENASLRLNIQQMQDIVAKIKNSYDKVVKENKAQLEAQETIYSDQLKSEEEKHKVVCQQYTDDIEKMEGSFIDQVKKYERLREVSEILKRNNVELKIAVQDLNTQLTQKEENFKSVIKILEENYAKGQQEYESQKEHYENELKKAQLMIRRSEIEMISLKETVEKKTQENMRLHNLLDEMSKY</sequence>
<dbReference type="InterPro" id="IPR007707">
    <property type="entry name" value="TACC_C"/>
</dbReference>
<gene>
    <name evidence="10" type="ORF">Pcinc_030531</name>
</gene>
<dbReference type="GO" id="GO:0005856">
    <property type="term" value="C:cytoskeleton"/>
    <property type="evidence" value="ECO:0007669"/>
    <property type="project" value="UniProtKB-SubCell"/>
</dbReference>
<feature type="region of interest" description="Disordered" evidence="8">
    <location>
        <begin position="351"/>
        <end position="436"/>
    </location>
</feature>
<feature type="compositionally biased region" description="Basic and acidic residues" evidence="8">
    <location>
        <begin position="351"/>
        <end position="376"/>
    </location>
</feature>
<feature type="coiled-coil region" evidence="7">
    <location>
        <begin position="1118"/>
        <end position="1174"/>
    </location>
</feature>
<evidence type="ECO:0000256" key="2">
    <source>
        <dbReference type="ARBA" id="ARBA00009423"/>
    </source>
</evidence>
<dbReference type="Pfam" id="PF25777">
    <property type="entry name" value="Aurora-A_bind_TACC3"/>
    <property type="match status" value="1"/>
</dbReference>
<feature type="region of interest" description="Disordered" evidence="8">
    <location>
        <begin position="649"/>
        <end position="688"/>
    </location>
</feature>
<feature type="compositionally biased region" description="Basic and acidic residues" evidence="8">
    <location>
        <begin position="406"/>
        <end position="430"/>
    </location>
</feature>
<keyword evidence="4" id="KW-0597">Phosphoprotein</keyword>
<accession>A0AAE1EYK5</accession>
<feature type="region of interest" description="Disordered" evidence="8">
    <location>
        <begin position="708"/>
        <end position="777"/>
    </location>
</feature>
<keyword evidence="3" id="KW-0963">Cytoplasm</keyword>
<feature type="compositionally biased region" description="Polar residues" evidence="8">
    <location>
        <begin position="205"/>
        <end position="223"/>
    </location>
</feature>
<dbReference type="PANTHER" id="PTHR13924">
    <property type="entry name" value="TRANSFORMING ACIDIC COILED-COIL CONTAINING PROTEIN 1/2"/>
    <property type="match status" value="1"/>
</dbReference>
<comment type="subcellular location">
    <subcellularLocation>
        <location evidence="1">Cytoplasm</location>
        <location evidence="1">Cytoskeleton</location>
    </subcellularLocation>
</comment>
<dbReference type="Gene3D" id="1.20.5.1700">
    <property type="match status" value="1"/>
</dbReference>
<evidence type="ECO:0000256" key="8">
    <source>
        <dbReference type="SAM" id="MobiDB-lite"/>
    </source>
</evidence>
<feature type="domain" description="Transforming acidic coiled-coil-containing protein C-terminal" evidence="9">
    <location>
        <begin position="1098"/>
        <end position="1302"/>
    </location>
</feature>
<evidence type="ECO:0000313" key="10">
    <source>
        <dbReference type="EMBL" id="KAK3863732.1"/>
    </source>
</evidence>
<evidence type="ECO:0000256" key="7">
    <source>
        <dbReference type="SAM" id="Coils"/>
    </source>
</evidence>
<feature type="region of interest" description="Disordered" evidence="8">
    <location>
        <begin position="205"/>
        <end position="234"/>
    </location>
</feature>
<evidence type="ECO:0000259" key="9">
    <source>
        <dbReference type="Pfam" id="PF05010"/>
    </source>
</evidence>
<protein>
    <recommendedName>
        <fullName evidence="9">Transforming acidic coiled-coil-containing protein C-terminal domain-containing protein</fullName>
    </recommendedName>
</protein>
<reference evidence="10" key="1">
    <citation type="submission" date="2023-10" db="EMBL/GenBank/DDBJ databases">
        <title>Genome assemblies of two species of porcelain crab, Petrolisthes cinctipes and Petrolisthes manimaculis (Anomura: Porcellanidae).</title>
        <authorList>
            <person name="Angst P."/>
        </authorList>
    </citation>
    <scope>NUCLEOTIDE SEQUENCE</scope>
    <source>
        <strain evidence="10">PB745_01</strain>
        <tissue evidence="10">Gill</tissue>
    </source>
</reference>
<organism evidence="10 11">
    <name type="scientific">Petrolisthes cinctipes</name>
    <name type="common">Flat porcelain crab</name>
    <dbReference type="NCBI Taxonomy" id="88211"/>
    <lineage>
        <taxon>Eukaryota</taxon>
        <taxon>Metazoa</taxon>
        <taxon>Ecdysozoa</taxon>
        <taxon>Arthropoda</taxon>
        <taxon>Crustacea</taxon>
        <taxon>Multicrustacea</taxon>
        <taxon>Malacostraca</taxon>
        <taxon>Eumalacostraca</taxon>
        <taxon>Eucarida</taxon>
        <taxon>Decapoda</taxon>
        <taxon>Pleocyemata</taxon>
        <taxon>Anomura</taxon>
        <taxon>Galatheoidea</taxon>
        <taxon>Porcellanidae</taxon>
        <taxon>Petrolisthes</taxon>
    </lineage>
</organism>
<feature type="compositionally biased region" description="Basic and acidic residues" evidence="8">
    <location>
        <begin position="117"/>
        <end position="130"/>
    </location>
</feature>
<dbReference type="EMBL" id="JAWQEG010003954">
    <property type="protein sequence ID" value="KAK3863732.1"/>
    <property type="molecule type" value="Genomic_DNA"/>
</dbReference>
<evidence type="ECO:0000256" key="1">
    <source>
        <dbReference type="ARBA" id="ARBA00004245"/>
    </source>
</evidence>
<comment type="caution">
    <text evidence="10">The sequence shown here is derived from an EMBL/GenBank/DDBJ whole genome shotgun (WGS) entry which is preliminary data.</text>
</comment>
<keyword evidence="11" id="KW-1185">Reference proteome</keyword>
<feature type="compositionally biased region" description="Basic and acidic residues" evidence="8">
    <location>
        <begin position="823"/>
        <end position="839"/>
    </location>
</feature>
<feature type="compositionally biased region" description="Basic and acidic residues" evidence="8">
    <location>
        <begin position="386"/>
        <end position="397"/>
    </location>
</feature>
<evidence type="ECO:0000256" key="5">
    <source>
        <dbReference type="ARBA" id="ARBA00023054"/>
    </source>
</evidence>
<dbReference type="PANTHER" id="PTHR13924:SF10">
    <property type="entry name" value="TRANSFORMING ACIDIC COILED-COIL PROTEIN, ISOFORM K"/>
    <property type="match status" value="1"/>
</dbReference>
<feature type="region of interest" description="Disordered" evidence="8">
    <location>
        <begin position="117"/>
        <end position="147"/>
    </location>
</feature>
<dbReference type="InterPro" id="IPR039915">
    <property type="entry name" value="TACC"/>
</dbReference>
<proteinExistence type="inferred from homology"/>
<dbReference type="Proteomes" id="UP001286313">
    <property type="component" value="Unassembled WGS sequence"/>
</dbReference>
<comment type="similarity">
    <text evidence="2">Belongs to the TACC family.</text>
</comment>
<dbReference type="GO" id="GO:0005737">
    <property type="term" value="C:cytoplasm"/>
    <property type="evidence" value="ECO:0007669"/>
    <property type="project" value="TreeGrafter"/>
</dbReference>
<feature type="region of interest" description="Disordered" evidence="8">
    <location>
        <begin position="1001"/>
        <end position="1025"/>
    </location>
</feature>
<feature type="compositionally biased region" description="Basic and acidic residues" evidence="8">
    <location>
        <begin position="713"/>
        <end position="734"/>
    </location>
</feature>
<dbReference type="InterPro" id="IPR057663">
    <property type="entry name" value="TACC3_Aurora-A_bind"/>
</dbReference>
<feature type="coiled-coil region" evidence="7">
    <location>
        <begin position="1200"/>
        <end position="1291"/>
    </location>
</feature>
<dbReference type="GO" id="GO:0007052">
    <property type="term" value="P:mitotic spindle organization"/>
    <property type="evidence" value="ECO:0007669"/>
    <property type="project" value="InterPro"/>
</dbReference>
<evidence type="ECO:0000256" key="6">
    <source>
        <dbReference type="ARBA" id="ARBA00023212"/>
    </source>
</evidence>